<feature type="chain" id="PRO_5031220946" evidence="6">
    <location>
        <begin position="25"/>
        <end position="577"/>
    </location>
</feature>
<name>A0A7S1GF22_9CHLO</name>
<sequence length="577" mass="64174">MARFLSPPPLCLVLLAAAVWRVAASPLSFVSGMHGQRHFGQHFQISMRQAFPSGCSSHFYNDQRLDHFSESDDRTFSQRYIMCQQYAAPNDDAPALIQVGGEGPVSTDGLFLVTTGGGLMRNLNGVYIELEHRYYGASYPAVLPNASTENLQYLTPEQALADTKQFIEYISNIVPQEPDMISTPPLNLTYGMKNTRWAVTGGSYPGSLAAWMKEKYGDVISGAISYSGPLSPQYDYHAFFTVLSDNMKNVDVDGSDACFNFWDDALNLYASRWLDPNGKIPAPLKPCDDAARNASYFLDNVIDDLLEALTGTQNVVDSVSGDQKKSNIRLSCMVADHNMRTKGGTWNALNWLVEKAFFNDTVDPTASIPKRSCLNITTDDGDALSVVTWPETPEEEATMAGRLWAYQYCHQFGYLEAFFGMDPQQEVPAWKVFNLFTSNTLEYKVNTTCAQYFEKNWTLEDVAAGVEATNSNFAGRQIQVTNVTFVNEGLDPWQMFGITPPGTPWHNYCPDPGNRTFCNQNENLVPDGNSVLFVPLGSHCMSTIDLTPKSNQLNPKVLSQWNAVNAKVLDNLRKYLS</sequence>
<dbReference type="InterPro" id="IPR029058">
    <property type="entry name" value="AB_hydrolase_fold"/>
</dbReference>
<dbReference type="EMBL" id="HBFV01000268">
    <property type="protein sequence ID" value="CAD8927815.1"/>
    <property type="molecule type" value="Transcribed_RNA"/>
</dbReference>
<gene>
    <name evidence="7" type="ORF">POKL1161_LOCUS168</name>
</gene>
<evidence type="ECO:0000256" key="4">
    <source>
        <dbReference type="ARBA" id="ARBA00022801"/>
    </source>
</evidence>
<dbReference type="AlphaFoldDB" id="A0A7S1GF22"/>
<evidence type="ECO:0000256" key="5">
    <source>
        <dbReference type="ARBA" id="ARBA00023180"/>
    </source>
</evidence>
<dbReference type="InterPro" id="IPR042269">
    <property type="entry name" value="Ser_carbopepase_S28_SKS"/>
</dbReference>
<organism evidence="7">
    <name type="scientific">Picochlorum oklahomense</name>
    <dbReference type="NCBI Taxonomy" id="249345"/>
    <lineage>
        <taxon>Eukaryota</taxon>
        <taxon>Viridiplantae</taxon>
        <taxon>Chlorophyta</taxon>
        <taxon>core chlorophytes</taxon>
        <taxon>Trebouxiophyceae</taxon>
        <taxon>Trebouxiophyceae incertae sedis</taxon>
        <taxon>Picochlorum</taxon>
    </lineage>
</organism>
<evidence type="ECO:0000256" key="1">
    <source>
        <dbReference type="ARBA" id="ARBA00011079"/>
    </source>
</evidence>
<dbReference type="SUPFAM" id="SSF53474">
    <property type="entry name" value="alpha/beta-Hydrolases"/>
    <property type="match status" value="1"/>
</dbReference>
<evidence type="ECO:0000256" key="6">
    <source>
        <dbReference type="SAM" id="SignalP"/>
    </source>
</evidence>
<dbReference type="Gene3D" id="3.40.50.1820">
    <property type="entry name" value="alpha/beta hydrolase"/>
    <property type="match status" value="1"/>
</dbReference>
<protein>
    <submittedName>
        <fullName evidence="7">Uncharacterized protein</fullName>
    </submittedName>
</protein>
<comment type="similarity">
    <text evidence="1">Belongs to the peptidase S28 family.</text>
</comment>
<dbReference type="PANTHER" id="PTHR11010:SF117">
    <property type="entry name" value="SERINE PROTEASE 16"/>
    <property type="match status" value="1"/>
</dbReference>
<accession>A0A7S1GF22</accession>
<dbReference type="GO" id="GO:0006508">
    <property type="term" value="P:proteolysis"/>
    <property type="evidence" value="ECO:0007669"/>
    <property type="project" value="UniProtKB-KW"/>
</dbReference>
<keyword evidence="2" id="KW-0645">Protease</keyword>
<keyword evidence="4" id="KW-0378">Hydrolase</keyword>
<evidence type="ECO:0000256" key="2">
    <source>
        <dbReference type="ARBA" id="ARBA00022670"/>
    </source>
</evidence>
<feature type="signal peptide" evidence="6">
    <location>
        <begin position="1"/>
        <end position="24"/>
    </location>
</feature>
<dbReference type="Gene3D" id="1.20.120.980">
    <property type="entry name" value="Serine carboxypeptidase S28, SKS domain"/>
    <property type="match status" value="1"/>
</dbReference>
<evidence type="ECO:0000256" key="3">
    <source>
        <dbReference type="ARBA" id="ARBA00022729"/>
    </source>
</evidence>
<dbReference type="GO" id="GO:0070008">
    <property type="term" value="F:serine-type exopeptidase activity"/>
    <property type="evidence" value="ECO:0007669"/>
    <property type="project" value="InterPro"/>
</dbReference>
<proteinExistence type="inferred from homology"/>
<reference evidence="7" key="1">
    <citation type="submission" date="2021-01" db="EMBL/GenBank/DDBJ databases">
        <authorList>
            <person name="Corre E."/>
            <person name="Pelletier E."/>
            <person name="Niang G."/>
            <person name="Scheremetjew M."/>
            <person name="Finn R."/>
            <person name="Kale V."/>
            <person name="Holt S."/>
            <person name="Cochrane G."/>
            <person name="Meng A."/>
            <person name="Brown T."/>
            <person name="Cohen L."/>
        </authorList>
    </citation>
    <scope>NUCLEOTIDE SEQUENCE</scope>
    <source>
        <strain evidence="7">CCMP2329</strain>
    </source>
</reference>
<dbReference type="GO" id="GO:0008239">
    <property type="term" value="F:dipeptidyl-peptidase activity"/>
    <property type="evidence" value="ECO:0007669"/>
    <property type="project" value="TreeGrafter"/>
</dbReference>
<keyword evidence="3 6" id="KW-0732">Signal</keyword>
<dbReference type="PANTHER" id="PTHR11010">
    <property type="entry name" value="PROTEASE S28 PRO-X CARBOXYPEPTIDASE-RELATED"/>
    <property type="match status" value="1"/>
</dbReference>
<dbReference type="Pfam" id="PF05577">
    <property type="entry name" value="Peptidase_S28"/>
    <property type="match status" value="1"/>
</dbReference>
<dbReference type="InterPro" id="IPR008758">
    <property type="entry name" value="Peptidase_S28"/>
</dbReference>
<keyword evidence="5" id="KW-0325">Glycoprotein</keyword>
<evidence type="ECO:0000313" key="7">
    <source>
        <dbReference type="EMBL" id="CAD8927815.1"/>
    </source>
</evidence>